<evidence type="ECO:0000256" key="1">
    <source>
        <dbReference type="SAM" id="Phobius"/>
    </source>
</evidence>
<keyword evidence="1" id="KW-0472">Membrane</keyword>
<accession>A0ABV0PZZ4</accession>
<keyword evidence="1" id="KW-0812">Transmembrane</keyword>
<dbReference type="EMBL" id="JAHRIO010092002">
    <property type="protein sequence ID" value="MEQ2189044.1"/>
    <property type="molecule type" value="Genomic_DNA"/>
</dbReference>
<gene>
    <name evidence="3" type="ORF">GOODEAATRI_021191</name>
</gene>
<feature type="chain" id="PRO_5045413848" evidence="2">
    <location>
        <begin position="18"/>
        <end position="110"/>
    </location>
</feature>
<evidence type="ECO:0000313" key="3">
    <source>
        <dbReference type="EMBL" id="MEQ2189044.1"/>
    </source>
</evidence>
<feature type="transmembrane region" description="Helical" evidence="1">
    <location>
        <begin position="90"/>
        <end position="109"/>
    </location>
</feature>
<comment type="caution">
    <text evidence="3">The sequence shown here is derived from an EMBL/GenBank/DDBJ whole genome shotgun (WGS) entry which is preliminary data.</text>
</comment>
<reference evidence="3 4" key="1">
    <citation type="submission" date="2021-06" db="EMBL/GenBank/DDBJ databases">
        <authorList>
            <person name="Palmer J.M."/>
        </authorList>
    </citation>
    <scope>NUCLEOTIDE SEQUENCE [LARGE SCALE GENOMIC DNA]</scope>
    <source>
        <strain evidence="3 4">GA_2019</strain>
        <tissue evidence="3">Muscle</tissue>
    </source>
</reference>
<proteinExistence type="predicted"/>
<keyword evidence="1" id="KW-1133">Transmembrane helix</keyword>
<sequence>MRSTRCYLVTLFHQVLSQFWFLNSPTIPDSDRSGLQAYPPLYQQAWCAEPGAVRSRYCSEVKQIQLKNLQTYSGFSECSLRWLRSLRKELVTVCFWFTVVGFIIINRHHE</sequence>
<evidence type="ECO:0000313" key="4">
    <source>
        <dbReference type="Proteomes" id="UP001476798"/>
    </source>
</evidence>
<feature type="signal peptide" evidence="2">
    <location>
        <begin position="1"/>
        <end position="17"/>
    </location>
</feature>
<dbReference type="Proteomes" id="UP001476798">
    <property type="component" value="Unassembled WGS sequence"/>
</dbReference>
<protein>
    <submittedName>
        <fullName evidence="3">Uncharacterized protein</fullName>
    </submittedName>
</protein>
<keyword evidence="4" id="KW-1185">Reference proteome</keyword>
<name>A0ABV0PZZ4_9TELE</name>
<keyword evidence="2" id="KW-0732">Signal</keyword>
<evidence type="ECO:0000256" key="2">
    <source>
        <dbReference type="SAM" id="SignalP"/>
    </source>
</evidence>
<organism evidence="3 4">
    <name type="scientific">Goodea atripinnis</name>
    <dbReference type="NCBI Taxonomy" id="208336"/>
    <lineage>
        <taxon>Eukaryota</taxon>
        <taxon>Metazoa</taxon>
        <taxon>Chordata</taxon>
        <taxon>Craniata</taxon>
        <taxon>Vertebrata</taxon>
        <taxon>Euteleostomi</taxon>
        <taxon>Actinopterygii</taxon>
        <taxon>Neopterygii</taxon>
        <taxon>Teleostei</taxon>
        <taxon>Neoteleostei</taxon>
        <taxon>Acanthomorphata</taxon>
        <taxon>Ovalentaria</taxon>
        <taxon>Atherinomorphae</taxon>
        <taxon>Cyprinodontiformes</taxon>
        <taxon>Goodeidae</taxon>
        <taxon>Goodea</taxon>
    </lineage>
</organism>